<feature type="region of interest" description="Disordered" evidence="1">
    <location>
        <begin position="390"/>
        <end position="409"/>
    </location>
</feature>
<evidence type="ECO:0000256" key="1">
    <source>
        <dbReference type="SAM" id="MobiDB-lite"/>
    </source>
</evidence>
<dbReference type="AlphaFoldDB" id="A0A9C6U0Z6"/>
<feature type="compositionally biased region" description="Low complexity" evidence="1">
    <location>
        <begin position="90"/>
        <end position="100"/>
    </location>
</feature>
<keyword evidence="2" id="KW-1185">Reference proteome</keyword>
<proteinExistence type="predicted"/>
<reference evidence="3" key="1">
    <citation type="submission" date="2025-08" db="UniProtKB">
        <authorList>
            <consortium name="RefSeq"/>
        </authorList>
    </citation>
    <scope>IDENTIFICATION</scope>
    <source>
        <tissue evidence="3">Whole organism</tissue>
    </source>
</reference>
<dbReference type="RefSeq" id="XP_052119648.1">
    <property type="nucleotide sequence ID" value="XM_052263688.1"/>
</dbReference>
<accession>A0A9C6U0Z6</accession>
<dbReference type="GeneID" id="113202342"/>
<sequence length="443" mass="46540">MGMRVDMRVSPPSAQVPDGDDGLAGQRPRAQQRPRSRQPLPHQPGELLRTQQQEPADGVLDAGPGERPHPRALRRAPLARLRLDHRARDAAAGLAAPRARQAPHERLHGVGAGGAQEAGRGAPAAAQRGAQQDPRQAVESASRGGATAVRRSGRSSPGRPQEGTSRLQGKYQPRRRKAGRARGAQQQDRDTPGPSAVKAEEVEAPSSSCQGYPFRSDVSARTTPDACSSSSPTQSPVLHPAFSPGHPGHPALSPGAHLASGPHHHADTRTVLPRPYGDGGPLYPAHYQAHHTAHHEVQYHAHLGTQPHQERKHPCARSSYHQYGAYGSHPSYAAHGHMWVQGEAAACGPCGVGGGGVGVGTMVGAAATSHSHTGFMMHGAHILGPDHAPHVHGGHGAHPGFPQVSASPSNTSTVASAQVQSLQSLPQPYSYQAYCGPNLQKYS</sequence>
<feature type="compositionally biased region" description="Polar residues" evidence="1">
    <location>
        <begin position="219"/>
        <end position="236"/>
    </location>
</feature>
<dbReference type="KEGG" id="foc:113202342"/>
<organism evidence="2 3">
    <name type="scientific">Frankliniella occidentalis</name>
    <name type="common">Western flower thrips</name>
    <name type="synonym">Euthrips occidentalis</name>
    <dbReference type="NCBI Taxonomy" id="133901"/>
    <lineage>
        <taxon>Eukaryota</taxon>
        <taxon>Metazoa</taxon>
        <taxon>Ecdysozoa</taxon>
        <taxon>Arthropoda</taxon>
        <taxon>Hexapoda</taxon>
        <taxon>Insecta</taxon>
        <taxon>Pterygota</taxon>
        <taxon>Neoptera</taxon>
        <taxon>Paraneoptera</taxon>
        <taxon>Thysanoptera</taxon>
        <taxon>Terebrantia</taxon>
        <taxon>Thripoidea</taxon>
        <taxon>Thripidae</taxon>
        <taxon>Frankliniella</taxon>
    </lineage>
</organism>
<evidence type="ECO:0000313" key="2">
    <source>
        <dbReference type="Proteomes" id="UP000504606"/>
    </source>
</evidence>
<protein>
    <submittedName>
        <fullName evidence="3">Uncharacterized protein LOC113202342 isoform X1</fullName>
    </submittedName>
</protein>
<feature type="region of interest" description="Disordered" evidence="1">
    <location>
        <begin position="1"/>
        <end position="286"/>
    </location>
</feature>
<dbReference type="Proteomes" id="UP000504606">
    <property type="component" value="Unplaced"/>
</dbReference>
<gene>
    <name evidence="3" type="primary">LOC113202342</name>
</gene>
<evidence type="ECO:0000313" key="3">
    <source>
        <dbReference type="RefSeq" id="XP_052119648.1"/>
    </source>
</evidence>
<name>A0A9C6U0Z6_FRAOC</name>
<feature type="compositionally biased region" description="Low complexity" evidence="1">
    <location>
        <begin position="117"/>
        <end position="137"/>
    </location>
</feature>